<accession>A0ABU2JEI1</accession>
<dbReference type="InterPro" id="IPR041657">
    <property type="entry name" value="HTH_17"/>
</dbReference>
<name>A0ABU2JEI1_9ACTN</name>
<dbReference type="RefSeq" id="WP_311424548.1">
    <property type="nucleotide sequence ID" value="NZ_JAVREH010000038.1"/>
</dbReference>
<feature type="domain" description="Helix-turn-helix" evidence="1">
    <location>
        <begin position="28"/>
        <end position="72"/>
    </location>
</feature>
<dbReference type="Proteomes" id="UP001183176">
    <property type="component" value="Unassembled WGS sequence"/>
</dbReference>
<protein>
    <submittedName>
        <fullName evidence="2">Helix-turn-helix domain-containing protein</fullName>
    </submittedName>
</protein>
<organism evidence="2 3">
    <name type="scientific">Jatrophihabitans lederbergiae</name>
    <dbReference type="NCBI Taxonomy" id="3075547"/>
    <lineage>
        <taxon>Bacteria</taxon>
        <taxon>Bacillati</taxon>
        <taxon>Actinomycetota</taxon>
        <taxon>Actinomycetes</taxon>
        <taxon>Jatrophihabitantales</taxon>
        <taxon>Jatrophihabitantaceae</taxon>
        <taxon>Jatrophihabitans</taxon>
    </lineage>
</organism>
<dbReference type="EMBL" id="JAVREH010000038">
    <property type="protein sequence ID" value="MDT0263401.1"/>
    <property type="molecule type" value="Genomic_DNA"/>
</dbReference>
<keyword evidence="3" id="KW-1185">Reference proteome</keyword>
<proteinExistence type="predicted"/>
<sequence length="91" mass="9565">MRTPAGTGRIDAAPLGGVSGEEGSAPLLYTPAAAAELLAVPESWLRRKAGRRLIPCTLVGKHLRFSAADLAAITAGGSQPVLQLRRRRGHR</sequence>
<comment type="caution">
    <text evidence="2">The sequence shown here is derived from an EMBL/GenBank/DDBJ whole genome shotgun (WGS) entry which is preliminary data.</text>
</comment>
<evidence type="ECO:0000313" key="3">
    <source>
        <dbReference type="Proteomes" id="UP001183176"/>
    </source>
</evidence>
<dbReference type="Pfam" id="PF12728">
    <property type="entry name" value="HTH_17"/>
    <property type="match status" value="1"/>
</dbReference>
<reference evidence="3" key="1">
    <citation type="submission" date="2023-07" db="EMBL/GenBank/DDBJ databases">
        <title>30 novel species of actinomycetes from the DSMZ collection.</title>
        <authorList>
            <person name="Nouioui I."/>
        </authorList>
    </citation>
    <scope>NUCLEOTIDE SEQUENCE [LARGE SCALE GENOMIC DNA]</scope>
    <source>
        <strain evidence="3">DSM 44399</strain>
    </source>
</reference>
<evidence type="ECO:0000313" key="2">
    <source>
        <dbReference type="EMBL" id="MDT0263401.1"/>
    </source>
</evidence>
<evidence type="ECO:0000259" key="1">
    <source>
        <dbReference type="Pfam" id="PF12728"/>
    </source>
</evidence>
<gene>
    <name evidence="2" type="ORF">RM423_18625</name>
</gene>